<sequence>MISLFLTAAVVVGAANVALVTFLADRLGPKAGTLATGELFAATGSAPASGKSGAVRAGNENAPYEAAKRVA</sequence>
<proteinExistence type="predicted"/>
<reference evidence="2" key="1">
    <citation type="journal article" date="2014" name="Int. J. Syst. Evol. Microbiol.">
        <title>Complete genome of a new Firmicutes species belonging to the dominant human colonic microbiota ('Ruminococcus bicirculans') reveals two chromosomes and a selective capacity to utilize plant glucans.</title>
        <authorList>
            <consortium name="NISC Comparative Sequencing Program"/>
            <person name="Wegmann U."/>
            <person name="Louis P."/>
            <person name="Goesmann A."/>
            <person name="Henrissat B."/>
            <person name="Duncan S.H."/>
            <person name="Flint H.J."/>
        </authorList>
    </citation>
    <scope>NUCLEOTIDE SEQUENCE</scope>
    <source>
        <strain evidence="2">NBRC 107715</strain>
    </source>
</reference>
<reference evidence="1 3" key="3">
    <citation type="submission" date="2019-07" db="EMBL/GenBank/DDBJ databases">
        <title>Whole genome shotgun sequence of Methylobacterium oxalidis NBRC 107715.</title>
        <authorList>
            <person name="Hosoyama A."/>
            <person name="Uohara A."/>
            <person name="Ohji S."/>
            <person name="Ichikawa N."/>
        </authorList>
    </citation>
    <scope>NUCLEOTIDE SEQUENCE [LARGE SCALE GENOMIC DNA]</scope>
    <source>
        <strain evidence="1 3">NBRC 107715</strain>
    </source>
</reference>
<name>A0A512J2Y7_9HYPH</name>
<dbReference type="RefSeq" id="WP_147025941.1">
    <property type="nucleotide sequence ID" value="NZ_BJZU01000043.1"/>
</dbReference>
<dbReference type="Proteomes" id="UP000321960">
    <property type="component" value="Unassembled WGS sequence"/>
</dbReference>
<dbReference type="AlphaFoldDB" id="A0A512J2Y7"/>
<evidence type="ECO:0000313" key="2">
    <source>
        <dbReference type="EMBL" id="GLS67180.1"/>
    </source>
</evidence>
<gene>
    <name evidence="2" type="ORF">GCM10007888_55630</name>
    <name evidence="1" type="ORF">MOX02_23390</name>
</gene>
<reference evidence="4" key="2">
    <citation type="journal article" date="2019" name="Int. J. Syst. Evol. Microbiol.">
        <title>The Global Catalogue of Microorganisms (GCM) 10K type strain sequencing project: providing services to taxonomists for standard genome sequencing and annotation.</title>
        <authorList>
            <consortium name="The Broad Institute Genomics Platform"/>
            <consortium name="The Broad Institute Genome Sequencing Center for Infectious Disease"/>
            <person name="Wu L."/>
            <person name="Ma J."/>
        </authorList>
    </citation>
    <scope>NUCLEOTIDE SEQUENCE [LARGE SCALE GENOMIC DNA]</scope>
    <source>
        <strain evidence="4">NBRC 107715</strain>
    </source>
</reference>
<organism evidence="1 3">
    <name type="scientific">Methylobacterium oxalidis</name>
    <dbReference type="NCBI Taxonomy" id="944322"/>
    <lineage>
        <taxon>Bacteria</taxon>
        <taxon>Pseudomonadati</taxon>
        <taxon>Pseudomonadota</taxon>
        <taxon>Alphaproteobacteria</taxon>
        <taxon>Hyphomicrobiales</taxon>
        <taxon>Methylobacteriaceae</taxon>
        <taxon>Methylobacterium</taxon>
    </lineage>
</organism>
<evidence type="ECO:0000313" key="4">
    <source>
        <dbReference type="Proteomes" id="UP001156856"/>
    </source>
</evidence>
<protein>
    <submittedName>
        <fullName evidence="1">Uncharacterized protein</fullName>
    </submittedName>
</protein>
<keyword evidence="4" id="KW-1185">Reference proteome</keyword>
<evidence type="ECO:0000313" key="3">
    <source>
        <dbReference type="Proteomes" id="UP000321960"/>
    </source>
</evidence>
<dbReference type="OrthoDB" id="8021443at2"/>
<comment type="caution">
    <text evidence="1">The sequence shown here is derived from an EMBL/GenBank/DDBJ whole genome shotgun (WGS) entry which is preliminary data.</text>
</comment>
<dbReference type="Proteomes" id="UP001156856">
    <property type="component" value="Unassembled WGS sequence"/>
</dbReference>
<reference evidence="2" key="4">
    <citation type="submission" date="2023-01" db="EMBL/GenBank/DDBJ databases">
        <title>Draft genome sequence of Methylobacterium oxalidis strain NBRC 107715.</title>
        <authorList>
            <person name="Sun Q."/>
            <person name="Mori K."/>
        </authorList>
    </citation>
    <scope>NUCLEOTIDE SEQUENCE</scope>
    <source>
        <strain evidence="2">NBRC 107715</strain>
    </source>
</reference>
<dbReference type="EMBL" id="BSPK01000111">
    <property type="protein sequence ID" value="GLS67180.1"/>
    <property type="molecule type" value="Genomic_DNA"/>
</dbReference>
<dbReference type="EMBL" id="BJZU01000043">
    <property type="protein sequence ID" value="GEP04301.1"/>
    <property type="molecule type" value="Genomic_DNA"/>
</dbReference>
<accession>A0A512J2Y7</accession>
<evidence type="ECO:0000313" key="1">
    <source>
        <dbReference type="EMBL" id="GEP04301.1"/>
    </source>
</evidence>